<feature type="transmembrane region" description="Helical" evidence="1">
    <location>
        <begin position="20"/>
        <end position="46"/>
    </location>
</feature>
<proteinExistence type="predicted"/>
<keyword evidence="3" id="KW-1185">Reference proteome</keyword>
<reference evidence="3" key="1">
    <citation type="submission" date="2013-08" db="EMBL/GenBank/DDBJ databases">
        <title>Intrasporangium oryzae NRRL B-24470.</title>
        <authorList>
            <person name="Liu H."/>
            <person name="Wang G."/>
        </authorList>
    </citation>
    <scope>NUCLEOTIDE SEQUENCE [LARGE SCALE GENOMIC DNA]</scope>
    <source>
        <strain evidence="3">Q5-1</strain>
    </source>
</reference>
<protein>
    <submittedName>
        <fullName evidence="2">ABC transporter permease</fullName>
    </submittedName>
</protein>
<dbReference type="InterPro" id="IPR010390">
    <property type="entry name" value="ABC-2_transporter-like"/>
</dbReference>
<feature type="transmembrane region" description="Helical" evidence="1">
    <location>
        <begin position="116"/>
        <end position="135"/>
    </location>
</feature>
<dbReference type="Proteomes" id="UP000019494">
    <property type="component" value="Unassembled WGS sequence"/>
</dbReference>
<organism evidence="2 3">
    <name type="scientific">Intrasporangium chromatireducens Q5-1</name>
    <dbReference type="NCBI Taxonomy" id="584657"/>
    <lineage>
        <taxon>Bacteria</taxon>
        <taxon>Bacillati</taxon>
        <taxon>Actinomycetota</taxon>
        <taxon>Actinomycetes</taxon>
        <taxon>Micrococcales</taxon>
        <taxon>Intrasporangiaceae</taxon>
        <taxon>Intrasporangium</taxon>
    </lineage>
</organism>
<dbReference type="PATRIC" id="fig|584657.3.peg.3413"/>
<dbReference type="Pfam" id="PF06182">
    <property type="entry name" value="ABC2_membrane_6"/>
    <property type="match status" value="1"/>
</dbReference>
<dbReference type="PANTHER" id="PTHR36832:SF2">
    <property type="entry name" value="INTEGRAL MEMBRANE PROTEIN"/>
    <property type="match status" value="1"/>
</dbReference>
<feature type="transmembrane region" description="Helical" evidence="1">
    <location>
        <begin position="141"/>
        <end position="171"/>
    </location>
</feature>
<dbReference type="OrthoDB" id="62003at2"/>
<feature type="transmembrane region" description="Helical" evidence="1">
    <location>
        <begin position="178"/>
        <end position="197"/>
    </location>
</feature>
<gene>
    <name evidence="2" type="ORF">N864_06740</name>
</gene>
<feature type="transmembrane region" description="Helical" evidence="1">
    <location>
        <begin position="230"/>
        <end position="252"/>
    </location>
</feature>
<dbReference type="RefSeq" id="WP_034719761.1">
    <property type="nucleotide sequence ID" value="NZ_AWQS01000199.1"/>
</dbReference>
<comment type="caution">
    <text evidence="2">The sequence shown here is derived from an EMBL/GenBank/DDBJ whole genome shotgun (WGS) entry which is preliminary data.</text>
</comment>
<feature type="transmembrane region" description="Helical" evidence="1">
    <location>
        <begin position="58"/>
        <end position="78"/>
    </location>
</feature>
<dbReference type="AlphaFoldDB" id="W9GES2"/>
<evidence type="ECO:0000313" key="2">
    <source>
        <dbReference type="EMBL" id="EWT04706.1"/>
    </source>
</evidence>
<evidence type="ECO:0000313" key="3">
    <source>
        <dbReference type="Proteomes" id="UP000019494"/>
    </source>
</evidence>
<sequence length="264" mass="28570">MRTFRLLVRAGFRRHSTYRLALLAGMTTNSVFGIIRASILLAAVASAGSAIGGYTGPMAAAFVWWGQALLGTVNLWGFQEVKERVRSGDIAVDFLRPLNPQLTYLAGDIGRAGINFLARGMPALLIGALLFDLAWPPGLLAWLVGFLSVALAVVVAFAGNFIVNLASFWLIEVRGLQLVWMIVSGLFCGLYLPVPWFPGWLRTIADWSPWPAMLQHPLDILSGRVVGTDVALVLANQLGWALVLLGLGQVVLRAGRRHLEVQGG</sequence>
<dbReference type="EMBL" id="AWQS01000199">
    <property type="protein sequence ID" value="EWT04706.1"/>
    <property type="molecule type" value="Genomic_DNA"/>
</dbReference>
<name>W9GES2_9MICO</name>
<keyword evidence="1" id="KW-0472">Membrane</keyword>
<accession>W9GES2</accession>
<keyword evidence="1" id="KW-1133">Transmembrane helix</keyword>
<dbReference type="PANTHER" id="PTHR36832">
    <property type="entry name" value="SLR1174 PROTEIN-RELATED"/>
    <property type="match status" value="1"/>
</dbReference>
<keyword evidence="1" id="KW-0812">Transmembrane</keyword>
<evidence type="ECO:0000256" key="1">
    <source>
        <dbReference type="SAM" id="Phobius"/>
    </source>
</evidence>